<dbReference type="CDD" id="cd08417">
    <property type="entry name" value="PBP2_Nitroaromatics_like"/>
    <property type="match status" value="1"/>
</dbReference>
<dbReference type="PANTHER" id="PTHR30118:SF15">
    <property type="entry name" value="TRANSCRIPTIONAL REGULATORY PROTEIN"/>
    <property type="match status" value="1"/>
</dbReference>
<dbReference type="Pfam" id="PF03466">
    <property type="entry name" value="LysR_substrate"/>
    <property type="match status" value="1"/>
</dbReference>
<dbReference type="SUPFAM" id="SSF46785">
    <property type="entry name" value="Winged helix' DNA-binding domain"/>
    <property type="match status" value="1"/>
</dbReference>
<keyword evidence="4" id="KW-0804">Transcription</keyword>
<feature type="domain" description="HTH lysR-type" evidence="5">
    <location>
        <begin position="6"/>
        <end position="63"/>
    </location>
</feature>
<dbReference type="InterPro" id="IPR036390">
    <property type="entry name" value="WH_DNA-bd_sf"/>
</dbReference>
<evidence type="ECO:0000256" key="4">
    <source>
        <dbReference type="ARBA" id="ARBA00023163"/>
    </source>
</evidence>
<dbReference type="EMBL" id="JAFEUM010000004">
    <property type="protein sequence ID" value="MBM7036924.1"/>
    <property type="molecule type" value="Genomic_DNA"/>
</dbReference>
<dbReference type="Pfam" id="PF00126">
    <property type="entry name" value="HTH_1"/>
    <property type="match status" value="1"/>
</dbReference>
<keyword evidence="3" id="KW-0238">DNA-binding</keyword>
<dbReference type="InterPro" id="IPR037402">
    <property type="entry name" value="YidZ_PBP2"/>
</dbReference>
<dbReference type="PROSITE" id="PS50931">
    <property type="entry name" value="HTH_LYSR"/>
    <property type="match status" value="1"/>
</dbReference>
<proteinExistence type="inferred from homology"/>
<evidence type="ECO:0000256" key="1">
    <source>
        <dbReference type="ARBA" id="ARBA00009437"/>
    </source>
</evidence>
<reference evidence="6 7" key="1">
    <citation type="submission" date="2021-02" db="EMBL/GenBank/DDBJ databases">
        <authorList>
            <person name="Park J.-S."/>
        </authorList>
    </citation>
    <scope>NUCLEOTIDE SEQUENCE [LARGE SCALE GENOMIC DNA]</scope>
    <source>
        <strain evidence="6 7">188UL20-2</strain>
    </source>
</reference>
<dbReference type="InterPro" id="IPR036388">
    <property type="entry name" value="WH-like_DNA-bd_sf"/>
</dbReference>
<keyword evidence="7" id="KW-1185">Reference proteome</keyword>
<dbReference type="PANTHER" id="PTHR30118">
    <property type="entry name" value="HTH-TYPE TRANSCRIPTIONAL REGULATOR LEUO-RELATED"/>
    <property type="match status" value="1"/>
</dbReference>
<evidence type="ECO:0000256" key="3">
    <source>
        <dbReference type="ARBA" id="ARBA00023125"/>
    </source>
</evidence>
<comment type="caution">
    <text evidence="6">The sequence shown here is derived from an EMBL/GenBank/DDBJ whole genome shotgun (WGS) entry which is preliminary data.</text>
</comment>
<name>A0ABS2HIS0_9VIBR</name>
<dbReference type="InterPro" id="IPR050389">
    <property type="entry name" value="LysR-type_TF"/>
</dbReference>
<keyword evidence="2" id="KW-0805">Transcription regulation</keyword>
<dbReference type="Gene3D" id="3.40.190.10">
    <property type="entry name" value="Periplasmic binding protein-like II"/>
    <property type="match status" value="2"/>
</dbReference>
<evidence type="ECO:0000313" key="7">
    <source>
        <dbReference type="Proteomes" id="UP000809621"/>
    </source>
</evidence>
<dbReference type="InterPro" id="IPR005119">
    <property type="entry name" value="LysR_subst-bd"/>
</dbReference>
<organism evidence="6 7">
    <name type="scientific">Vibrio ulleungensis</name>
    <dbReference type="NCBI Taxonomy" id="2807619"/>
    <lineage>
        <taxon>Bacteria</taxon>
        <taxon>Pseudomonadati</taxon>
        <taxon>Pseudomonadota</taxon>
        <taxon>Gammaproteobacteria</taxon>
        <taxon>Vibrionales</taxon>
        <taxon>Vibrionaceae</taxon>
        <taxon>Vibrio</taxon>
    </lineage>
</organism>
<evidence type="ECO:0000256" key="2">
    <source>
        <dbReference type="ARBA" id="ARBA00023015"/>
    </source>
</evidence>
<gene>
    <name evidence="6" type="ORF">JQC93_10975</name>
</gene>
<evidence type="ECO:0000313" key="6">
    <source>
        <dbReference type="EMBL" id="MBM7036924.1"/>
    </source>
</evidence>
<dbReference type="Proteomes" id="UP000809621">
    <property type="component" value="Unassembled WGS sequence"/>
</dbReference>
<protein>
    <submittedName>
        <fullName evidence="6">LysR family transcriptional regulator</fullName>
    </submittedName>
</protein>
<dbReference type="InterPro" id="IPR000847">
    <property type="entry name" value="LysR_HTH_N"/>
</dbReference>
<dbReference type="SUPFAM" id="SSF53850">
    <property type="entry name" value="Periplasmic binding protein-like II"/>
    <property type="match status" value="1"/>
</dbReference>
<accession>A0ABS2HIS0</accession>
<sequence length="311" mass="35538">MNLGQIDLNLLIVLKQLLEEKHVSNTALALGMSQPTVSRSLQKLRVVFNDELLVKSTYGYELTPKAESIKQDLNSVLTGLEKLVHGDAFTPAESDSTVRVFGLVPQIAHLMPAVMKHIRQQAPNIVVDIDSIPKRPFEPLLNGDVHFVLATQEPTASEQNLYRMLVTSRDYRLLMRKDHPLANKEITVDDMLNAHFGQISIQGDKRLSIESRFVELGLLSKERKLSVPLQLSNFNVAPDIAETTDIIFHLPTPFATKASLHRDLVCKRVPEPLRHPERDVHLYWHKRFHNDPMCRWIRDVFKEVYPQQPAR</sequence>
<dbReference type="Gene3D" id="1.10.10.10">
    <property type="entry name" value="Winged helix-like DNA-binding domain superfamily/Winged helix DNA-binding domain"/>
    <property type="match status" value="1"/>
</dbReference>
<evidence type="ECO:0000259" key="5">
    <source>
        <dbReference type="PROSITE" id="PS50931"/>
    </source>
</evidence>
<dbReference type="RefSeq" id="WP_205158489.1">
    <property type="nucleotide sequence ID" value="NZ_JAFEUM010000004.1"/>
</dbReference>
<comment type="similarity">
    <text evidence="1">Belongs to the LysR transcriptional regulatory family.</text>
</comment>